<accession>A0ABS8YKH6</accession>
<dbReference type="Proteomes" id="UP001199916">
    <property type="component" value="Unassembled WGS sequence"/>
</dbReference>
<gene>
    <name evidence="1" type="ORF">LQV63_20620</name>
</gene>
<proteinExistence type="predicted"/>
<organism evidence="1 2">
    <name type="scientific">Paenibacillus profundus</name>
    <dbReference type="NCBI Taxonomy" id="1173085"/>
    <lineage>
        <taxon>Bacteria</taxon>
        <taxon>Bacillati</taxon>
        <taxon>Bacillota</taxon>
        <taxon>Bacilli</taxon>
        <taxon>Bacillales</taxon>
        <taxon>Paenibacillaceae</taxon>
        <taxon>Paenibacillus</taxon>
    </lineage>
</organism>
<protein>
    <submittedName>
        <fullName evidence="1">Acetyl-CoA acetyltransferase</fullName>
    </submittedName>
</protein>
<comment type="caution">
    <text evidence="1">The sequence shown here is derived from an EMBL/GenBank/DDBJ whole genome shotgun (WGS) entry which is preliminary data.</text>
</comment>
<dbReference type="EMBL" id="JAJNBZ010000019">
    <property type="protein sequence ID" value="MCE5171689.1"/>
    <property type="molecule type" value="Genomic_DNA"/>
</dbReference>
<evidence type="ECO:0000313" key="1">
    <source>
        <dbReference type="EMBL" id="MCE5171689.1"/>
    </source>
</evidence>
<keyword evidence="2" id="KW-1185">Reference proteome</keyword>
<name>A0ABS8YKH6_9BACL</name>
<reference evidence="1 2" key="1">
    <citation type="submission" date="2021-11" db="EMBL/GenBank/DDBJ databases">
        <title>Draft genome sequence of Paenibacillus profundus YoMME, a new Gram-positive bacteria with exoelectrogenic properties.</title>
        <authorList>
            <person name="Hubenova Y."/>
            <person name="Hubenova E."/>
            <person name="Manasiev Y."/>
            <person name="Peykov S."/>
            <person name="Mitov M."/>
        </authorList>
    </citation>
    <scope>NUCLEOTIDE SEQUENCE [LARGE SCALE GENOMIC DNA]</scope>
    <source>
        <strain evidence="1 2">YoMME</strain>
    </source>
</reference>
<sequence length="84" mass="9892">MVQAMHSAREKVHHVCNMYKDRHVRVQTVDGQVYDGVISNVDRDYLYLHTQHPMPQRSLYGSYYFNNDVILPLVLYNLLVISLL</sequence>
<evidence type="ECO:0000313" key="2">
    <source>
        <dbReference type="Proteomes" id="UP001199916"/>
    </source>
</evidence>